<evidence type="ECO:0000256" key="6">
    <source>
        <dbReference type="PIRSR" id="PIRSR604808-1"/>
    </source>
</evidence>
<dbReference type="GO" id="GO:0003677">
    <property type="term" value="F:DNA binding"/>
    <property type="evidence" value="ECO:0007669"/>
    <property type="project" value="InterPro"/>
</dbReference>
<reference evidence="11" key="1">
    <citation type="submission" date="2021-03" db="EMBL/GenBank/DDBJ databases">
        <authorList>
            <person name="Tagirdzhanova G."/>
        </authorList>
    </citation>
    <scope>NUCLEOTIDE SEQUENCE</scope>
</reference>
<dbReference type="GO" id="GO:0046872">
    <property type="term" value="F:metal ion binding"/>
    <property type="evidence" value="ECO:0007669"/>
    <property type="project" value="UniProtKB-KW"/>
</dbReference>
<evidence type="ECO:0000256" key="4">
    <source>
        <dbReference type="ARBA" id="ARBA00022801"/>
    </source>
</evidence>
<feature type="region of interest" description="Disordered" evidence="9">
    <location>
        <begin position="594"/>
        <end position="616"/>
    </location>
</feature>
<evidence type="ECO:0000256" key="5">
    <source>
        <dbReference type="ARBA" id="ARBA00022842"/>
    </source>
</evidence>
<name>A0A8H3ETP6_9LECA</name>
<comment type="cofactor">
    <cofactor evidence="1">
        <name>Mn(2+)</name>
        <dbReference type="ChEBI" id="CHEBI:29035"/>
    </cofactor>
</comment>
<dbReference type="Proteomes" id="UP000664169">
    <property type="component" value="Unassembled WGS sequence"/>
</dbReference>
<feature type="active site" evidence="6">
    <location>
        <position position="163"/>
    </location>
</feature>
<dbReference type="InterPro" id="IPR020847">
    <property type="entry name" value="AP_endonuclease_F1_BS"/>
</dbReference>
<dbReference type="SUPFAM" id="SSF56219">
    <property type="entry name" value="DNase I-like"/>
    <property type="match status" value="1"/>
</dbReference>
<feature type="binding site" evidence="7">
    <location>
        <position position="9"/>
    </location>
    <ligand>
        <name>Mg(2+)</name>
        <dbReference type="ChEBI" id="CHEBI:18420"/>
        <label>1</label>
    </ligand>
</feature>
<keyword evidence="5 7" id="KW-0460">Magnesium</keyword>
<feature type="site" description="Transition state stabilizer" evidence="8">
    <location>
        <position position="204"/>
    </location>
</feature>
<evidence type="ECO:0000313" key="12">
    <source>
        <dbReference type="Proteomes" id="UP000664169"/>
    </source>
</evidence>
<dbReference type="InterPro" id="IPR020848">
    <property type="entry name" value="AP_endonuclease_F1_CS"/>
</dbReference>
<dbReference type="InterPro" id="IPR005135">
    <property type="entry name" value="Endo/exonuclease/phosphatase"/>
</dbReference>
<keyword evidence="4" id="KW-0378">Hydrolase</keyword>
<feature type="compositionally biased region" description="Pro residues" evidence="9">
    <location>
        <begin position="497"/>
        <end position="506"/>
    </location>
</feature>
<evidence type="ECO:0000256" key="2">
    <source>
        <dbReference type="ARBA" id="ARBA00007092"/>
    </source>
</evidence>
<dbReference type="GO" id="GO:0005634">
    <property type="term" value="C:nucleus"/>
    <property type="evidence" value="ECO:0007669"/>
    <property type="project" value="TreeGrafter"/>
</dbReference>
<comment type="cofactor">
    <cofactor evidence="7">
        <name>Mg(2+)</name>
        <dbReference type="ChEBI" id="CHEBI:18420"/>
    </cofactor>
    <cofactor evidence="7">
        <name>Mn(2+)</name>
        <dbReference type="ChEBI" id="CHEBI:29035"/>
    </cofactor>
    <text evidence="7">Probably binds two magnesium or manganese ions per subunit.</text>
</comment>
<evidence type="ECO:0000256" key="9">
    <source>
        <dbReference type="SAM" id="MobiDB-lite"/>
    </source>
</evidence>
<dbReference type="OrthoDB" id="391817at2759"/>
<dbReference type="CDD" id="cd09088">
    <property type="entry name" value="Ape2-like_AP-endo"/>
    <property type="match status" value="1"/>
</dbReference>
<organism evidence="11 12">
    <name type="scientific">Gomphillus americanus</name>
    <dbReference type="NCBI Taxonomy" id="1940652"/>
    <lineage>
        <taxon>Eukaryota</taxon>
        <taxon>Fungi</taxon>
        <taxon>Dikarya</taxon>
        <taxon>Ascomycota</taxon>
        <taxon>Pezizomycotina</taxon>
        <taxon>Lecanoromycetes</taxon>
        <taxon>OSLEUM clade</taxon>
        <taxon>Ostropomycetidae</taxon>
        <taxon>Ostropales</taxon>
        <taxon>Graphidaceae</taxon>
        <taxon>Gomphilloideae</taxon>
        <taxon>Gomphillus</taxon>
    </lineage>
</organism>
<keyword evidence="3 7" id="KW-0479">Metal-binding</keyword>
<evidence type="ECO:0000313" key="11">
    <source>
        <dbReference type="EMBL" id="CAF9912541.1"/>
    </source>
</evidence>
<dbReference type="EMBL" id="CAJPDQ010000007">
    <property type="protein sequence ID" value="CAF9912541.1"/>
    <property type="molecule type" value="Genomic_DNA"/>
</dbReference>
<feature type="binding site" evidence="7">
    <location>
        <position position="204"/>
    </location>
    <ligand>
        <name>Mg(2+)</name>
        <dbReference type="ChEBI" id="CHEBI:18420"/>
        <label>1</label>
    </ligand>
</feature>
<protein>
    <recommendedName>
        <fullName evidence="10">Endonuclease/exonuclease/phosphatase domain-containing protein</fullName>
    </recommendedName>
</protein>
<feature type="binding site" evidence="7">
    <location>
        <position position="320"/>
    </location>
    <ligand>
        <name>Mg(2+)</name>
        <dbReference type="ChEBI" id="CHEBI:18420"/>
        <label>1</label>
    </ligand>
</feature>
<dbReference type="Pfam" id="PF03372">
    <property type="entry name" value="Exo_endo_phos"/>
    <property type="match status" value="1"/>
</dbReference>
<dbReference type="InterPro" id="IPR036691">
    <property type="entry name" value="Endo/exonu/phosph_ase_sf"/>
</dbReference>
<comment type="similarity">
    <text evidence="2">Belongs to the DNA repair enzymes AP/ExoA family.</text>
</comment>
<feature type="binding site" evidence="7">
    <location>
        <position position="202"/>
    </location>
    <ligand>
        <name>Mg(2+)</name>
        <dbReference type="ChEBI" id="CHEBI:18420"/>
        <label>1</label>
    </ligand>
</feature>
<feature type="domain" description="Endonuclease/exonuclease/phosphatase" evidence="10">
    <location>
        <begin position="7"/>
        <end position="320"/>
    </location>
</feature>
<evidence type="ECO:0000256" key="7">
    <source>
        <dbReference type="PIRSR" id="PIRSR604808-2"/>
    </source>
</evidence>
<dbReference type="FunFam" id="3.60.10.10:FF:000079">
    <property type="entry name" value="DNA-(apurinic or apyrimidinic site) lyase"/>
    <property type="match status" value="1"/>
</dbReference>
<feature type="site" description="Interaction with DNA substrate" evidence="8">
    <location>
        <position position="320"/>
    </location>
</feature>
<keyword evidence="12" id="KW-1185">Reference proteome</keyword>
<dbReference type="GO" id="GO:0006284">
    <property type="term" value="P:base-excision repair"/>
    <property type="evidence" value="ECO:0007669"/>
    <property type="project" value="TreeGrafter"/>
</dbReference>
<dbReference type="GO" id="GO:0003906">
    <property type="term" value="F:DNA-(apurinic or apyrimidinic site) endonuclease activity"/>
    <property type="evidence" value="ECO:0007669"/>
    <property type="project" value="TreeGrafter"/>
</dbReference>
<feature type="active site" description="Proton acceptor" evidence="6">
    <location>
        <position position="320"/>
    </location>
</feature>
<dbReference type="GO" id="GO:0008311">
    <property type="term" value="F:double-stranded DNA 3'-5' DNA exonuclease activity"/>
    <property type="evidence" value="ECO:0007669"/>
    <property type="project" value="TreeGrafter"/>
</dbReference>
<accession>A0A8H3ETP6</accession>
<dbReference type="GO" id="GO:0008081">
    <property type="term" value="F:phosphoric diester hydrolase activity"/>
    <property type="evidence" value="ECO:0007669"/>
    <property type="project" value="TreeGrafter"/>
</dbReference>
<feature type="active site" description="Proton donor/acceptor" evidence="6">
    <location>
        <position position="202"/>
    </location>
</feature>
<dbReference type="InterPro" id="IPR004808">
    <property type="entry name" value="AP_endonuc_1"/>
</dbReference>
<evidence type="ECO:0000256" key="3">
    <source>
        <dbReference type="ARBA" id="ARBA00022723"/>
    </source>
</evidence>
<feature type="binding site" evidence="7">
    <location>
        <position position="319"/>
    </location>
    <ligand>
        <name>Mg(2+)</name>
        <dbReference type="ChEBI" id="CHEBI:18420"/>
        <label>1</label>
    </ligand>
</feature>
<dbReference type="PROSITE" id="PS00728">
    <property type="entry name" value="AP_NUCLEASE_F1_3"/>
    <property type="match status" value="1"/>
</dbReference>
<feature type="binding site" evidence="7">
    <location>
        <position position="44"/>
    </location>
    <ligand>
        <name>Mg(2+)</name>
        <dbReference type="ChEBI" id="CHEBI:18420"/>
        <label>1</label>
    </ligand>
</feature>
<feature type="compositionally biased region" description="Polar residues" evidence="9">
    <location>
        <begin position="513"/>
        <end position="533"/>
    </location>
</feature>
<evidence type="ECO:0000259" key="10">
    <source>
        <dbReference type="Pfam" id="PF03372"/>
    </source>
</evidence>
<feature type="compositionally biased region" description="Polar residues" evidence="9">
    <location>
        <begin position="459"/>
        <end position="468"/>
    </location>
</feature>
<dbReference type="AlphaFoldDB" id="A0A8H3ETP6"/>
<evidence type="ECO:0000256" key="8">
    <source>
        <dbReference type="PIRSR" id="PIRSR604808-3"/>
    </source>
</evidence>
<feature type="site" description="Important for catalytic activity" evidence="8">
    <location>
        <position position="294"/>
    </location>
</feature>
<gene>
    <name evidence="11" type="ORF">GOMPHAMPRED_007687</name>
</gene>
<evidence type="ECO:0000256" key="1">
    <source>
        <dbReference type="ARBA" id="ARBA00001936"/>
    </source>
</evidence>
<feature type="compositionally biased region" description="Low complexity" evidence="9">
    <location>
        <begin position="469"/>
        <end position="482"/>
    </location>
</feature>
<proteinExistence type="inferred from homology"/>
<dbReference type="PROSITE" id="PS51435">
    <property type="entry name" value="AP_NUCLEASE_F1_4"/>
    <property type="match status" value="1"/>
</dbReference>
<comment type="caution">
    <text evidence="11">The sequence shown here is derived from an EMBL/GenBank/DDBJ whole genome shotgun (WGS) entry which is preliminary data.</text>
</comment>
<dbReference type="Gene3D" id="3.60.10.10">
    <property type="entry name" value="Endonuclease/exonuclease/phosphatase"/>
    <property type="match status" value="1"/>
</dbReference>
<sequence>MGIRITTWNVNGIRNPFSYQPWRDRKTFSAMFDLLEADIVILQETKIQRKDLRDDMVLVPGWDCYFSLPRHEKGKFGVVIYTRQSVCAPIRAEEGLTGTLCPPNTLVPFCEQPEGQQIGGYPTLEQSRNAPNATELSEDFATLDCEGRCVILEFPAFVLIGLYNPASRDESRNAFRYAFHNLLDIRIRNLVTLGKRVIVAGDLNIIRSEIDMANAEVDLRKMGTTAEEYFSMPSRKMLNQWLDDGLQYEQPDVGRETPVLHDLCRAFQKTRKGMFTCWETKINARPGNYGSRIDYILCSLTMKDWFAEANIQEGLMGSDHCPVYAVLKDKVIIDSTETNVIDILNPPGMFENGTRLRKHTVKDILPLSGRLIPEFNGRRNIKDMFTKSPSIPTEESLLYFSENQESSLSLVKSFTSINQDDAISPKAFPPPSNNKRSAPSKSTASTSKRTKSNTSSFSESKPSTNSQQSLKSFFTKPPSSSKQNLADSQPDPETPSAAPPNTPPRPSIRNKETPSPSVSFTSSKTKSPAKQSTWSAIFSKPVAPLCEGHGEPFSGCVRNHWDLVEARKKGRNGGAARSYGAVTGMGGTLSAAKETMTMQTKAESQEKLSDGQTSPR</sequence>
<feature type="compositionally biased region" description="Low complexity" evidence="9">
    <location>
        <begin position="435"/>
        <end position="458"/>
    </location>
</feature>
<feature type="region of interest" description="Disordered" evidence="9">
    <location>
        <begin position="421"/>
        <end position="533"/>
    </location>
</feature>
<dbReference type="PANTHER" id="PTHR22748">
    <property type="entry name" value="AP ENDONUCLEASE"/>
    <property type="match status" value="1"/>
</dbReference>
<keyword evidence="7" id="KW-0464">Manganese</keyword>
<dbReference type="PANTHER" id="PTHR22748:SF4">
    <property type="entry name" value="DNA-(APURINIC OR APYRIMIDINIC SITE) ENDONUCLEASE 2"/>
    <property type="match status" value="1"/>
</dbReference>
<dbReference type="PROSITE" id="PS00726">
    <property type="entry name" value="AP_NUCLEASE_F1_1"/>
    <property type="match status" value="1"/>
</dbReference>